<dbReference type="EMBL" id="CP159253">
    <property type="protein sequence ID" value="XCG46784.1"/>
    <property type="molecule type" value="Genomic_DNA"/>
</dbReference>
<dbReference type="PRINTS" id="PR01374">
    <property type="entry name" value="TONBPROTEIN"/>
</dbReference>
<comment type="subcellular location">
    <subcellularLocation>
        <location evidence="1 10">Cell inner membrane</location>
        <topology evidence="1 10">Single-pass membrane protein</topology>
        <orientation evidence="1 10">Periplasmic side</orientation>
    </subcellularLocation>
</comment>
<evidence type="ECO:0000256" key="3">
    <source>
        <dbReference type="ARBA" id="ARBA00022448"/>
    </source>
</evidence>
<dbReference type="RefSeq" id="WP_353645678.1">
    <property type="nucleotide sequence ID" value="NZ_CP159253.1"/>
</dbReference>
<evidence type="ECO:0000256" key="2">
    <source>
        <dbReference type="ARBA" id="ARBA00006555"/>
    </source>
</evidence>
<dbReference type="Pfam" id="PF03544">
    <property type="entry name" value="TonB_C"/>
    <property type="match status" value="1"/>
</dbReference>
<dbReference type="InterPro" id="IPR006260">
    <property type="entry name" value="TonB/TolA_C"/>
</dbReference>
<dbReference type="GO" id="GO:0015031">
    <property type="term" value="P:protein transport"/>
    <property type="evidence" value="ECO:0007669"/>
    <property type="project" value="UniProtKB-UniRule"/>
</dbReference>
<name>A0AAU8CIX6_9HYPH</name>
<feature type="domain" description="TonB C-terminal" evidence="12">
    <location>
        <begin position="373"/>
        <end position="463"/>
    </location>
</feature>
<evidence type="ECO:0000256" key="8">
    <source>
        <dbReference type="ARBA" id="ARBA00022989"/>
    </source>
</evidence>
<keyword evidence="9" id="KW-0472">Membrane</keyword>
<keyword evidence="7 10" id="KW-0653">Protein transport</keyword>
<dbReference type="Gene3D" id="3.30.1150.10">
    <property type="match status" value="1"/>
</dbReference>
<evidence type="ECO:0000256" key="5">
    <source>
        <dbReference type="ARBA" id="ARBA00022519"/>
    </source>
</evidence>
<keyword evidence="5 10" id="KW-0997">Cell inner membrane</keyword>
<accession>A0AAU8CIX6</accession>
<keyword evidence="3 10" id="KW-0813">Transport</keyword>
<proteinExistence type="inferred from homology"/>
<comment type="similarity">
    <text evidence="2 10">Belongs to the TonB family.</text>
</comment>
<dbReference type="InterPro" id="IPR003538">
    <property type="entry name" value="TonB"/>
</dbReference>
<feature type="region of interest" description="Disordered" evidence="11">
    <location>
        <begin position="288"/>
        <end position="372"/>
    </location>
</feature>
<evidence type="ECO:0000256" key="7">
    <source>
        <dbReference type="ARBA" id="ARBA00022927"/>
    </source>
</evidence>
<comment type="function">
    <text evidence="10">Interacts with outer membrane receptor proteins that carry out high-affinity binding and energy dependent uptake into the periplasmic space of specific substrates. It could act to transduce energy from the cytoplasmic membrane to specific energy-requiring processes in the outer membrane, resulting in the release into the periplasm of ligands bound by these outer membrane proteins.</text>
</comment>
<dbReference type="GO" id="GO:0098797">
    <property type="term" value="C:plasma membrane protein complex"/>
    <property type="evidence" value="ECO:0007669"/>
    <property type="project" value="TreeGrafter"/>
</dbReference>
<dbReference type="GO" id="GO:0015891">
    <property type="term" value="P:siderophore transport"/>
    <property type="evidence" value="ECO:0007669"/>
    <property type="project" value="InterPro"/>
</dbReference>
<evidence type="ECO:0000313" key="13">
    <source>
        <dbReference type="EMBL" id="XCG46784.1"/>
    </source>
</evidence>
<dbReference type="PROSITE" id="PS52015">
    <property type="entry name" value="TONB_CTD"/>
    <property type="match status" value="1"/>
</dbReference>
<dbReference type="InterPro" id="IPR037682">
    <property type="entry name" value="TonB_C"/>
</dbReference>
<keyword evidence="10" id="KW-0735">Signal-anchor</keyword>
<evidence type="ECO:0000256" key="6">
    <source>
        <dbReference type="ARBA" id="ARBA00022692"/>
    </source>
</evidence>
<feature type="region of interest" description="Disordered" evidence="11">
    <location>
        <begin position="184"/>
        <end position="220"/>
    </location>
</feature>
<feature type="region of interest" description="Disordered" evidence="11">
    <location>
        <begin position="248"/>
        <end position="267"/>
    </location>
</feature>
<keyword evidence="8" id="KW-1133">Transmembrane helix</keyword>
<feature type="compositionally biased region" description="Basic and acidic residues" evidence="11">
    <location>
        <begin position="291"/>
        <end position="329"/>
    </location>
</feature>
<dbReference type="PANTHER" id="PTHR33446:SF2">
    <property type="entry name" value="PROTEIN TONB"/>
    <property type="match status" value="1"/>
</dbReference>
<sequence>MGLEPAFARNSGNWPLAGMHMLPLEPDDPRLAIPHNAFPARQVREERYVLTSDAALDKSPAEPLGTGSAAGKPPRSKRWKAAIAGSCALHAVIAFCFLAGVDESAKIAGADQAGIVQLGNANEDAAAAGEIDPAVADVSIITMLDAKPVETITAEPVNDANAAEPVETVEPAAPVAETVEPVEAATVEPETPAQTAPAAEPEAVEPTQQETATVAEPAPEILATDTVQPVDDENIVAPSAQAVEPALEPTAEAAPAAPAGPVTEAPAETVAEPLPEETFETLAAVAPIPEPRPEAPKPEKPVEKVEKKRATEKKEPAKPREQKTVEKRATGSGGNAKTDARRGQTDGQAKGNTASNSRGGSRQSATGNAAVSNYPGKIVSKLRRALRYPAEAKRNKLRGEVRVAFTVSAGGGVGGVRIVRSSGSPVLDKAAIETVRRAAPFPAIPEGAGRSSWPFTVPLAFTR</sequence>
<feature type="compositionally biased region" description="Polar residues" evidence="11">
    <location>
        <begin position="345"/>
        <end position="371"/>
    </location>
</feature>
<evidence type="ECO:0000256" key="4">
    <source>
        <dbReference type="ARBA" id="ARBA00022475"/>
    </source>
</evidence>
<organism evidence="13">
    <name type="scientific">Mesorhizobium sp. WSM2240</name>
    <dbReference type="NCBI Taxonomy" id="3228851"/>
    <lineage>
        <taxon>Bacteria</taxon>
        <taxon>Pseudomonadati</taxon>
        <taxon>Pseudomonadota</taxon>
        <taxon>Alphaproteobacteria</taxon>
        <taxon>Hyphomicrobiales</taxon>
        <taxon>Phyllobacteriaceae</taxon>
        <taxon>Mesorhizobium</taxon>
    </lineage>
</organism>
<dbReference type="PANTHER" id="PTHR33446">
    <property type="entry name" value="PROTEIN TONB-RELATED"/>
    <property type="match status" value="1"/>
</dbReference>
<dbReference type="NCBIfam" id="TIGR01352">
    <property type="entry name" value="tonB_Cterm"/>
    <property type="match status" value="1"/>
</dbReference>
<reference evidence="13" key="1">
    <citation type="submission" date="2024-06" db="EMBL/GenBank/DDBJ databases">
        <title>Mesorhizobium karijinii sp. nov., a symbiont of the iconic Swainsona formosa from arid Australia.</title>
        <authorList>
            <person name="Hill Y.J."/>
            <person name="Watkin E.L.J."/>
            <person name="O'Hara G.W."/>
            <person name="Terpolilli J."/>
            <person name="Tye M.L."/>
            <person name="Kohlmeier M.G."/>
        </authorList>
    </citation>
    <scope>NUCLEOTIDE SEQUENCE</scope>
    <source>
        <strain evidence="13">WSM2240</strain>
    </source>
</reference>
<protein>
    <recommendedName>
        <fullName evidence="10">Protein TonB</fullName>
    </recommendedName>
</protein>
<keyword evidence="4 10" id="KW-1003">Cell membrane</keyword>
<dbReference type="GO" id="GO:0031992">
    <property type="term" value="F:energy transducer activity"/>
    <property type="evidence" value="ECO:0007669"/>
    <property type="project" value="InterPro"/>
</dbReference>
<evidence type="ECO:0000256" key="11">
    <source>
        <dbReference type="SAM" id="MobiDB-lite"/>
    </source>
</evidence>
<feature type="compositionally biased region" description="Low complexity" evidence="11">
    <location>
        <begin position="184"/>
        <end position="211"/>
    </location>
</feature>
<gene>
    <name evidence="13" type="ORF">ABVK50_15820</name>
</gene>
<dbReference type="AlphaFoldDB" id="A0AAU8CIX6"/>
<evidence type="ECO:0000256" key="9">
    <source>
        <dbReference type="ARBA" id="ARBA00023136"/>
    </source>
</evidence>
<dbReference type="InterPro" id="IPR051045">
    <property type="entry name" value="TonB-dependent_transducer"/>
</dbReference>
<evidence type="ECO:0000259" key="12">
    <source>
        <dbReference type="PROSITE" id="PS52015"/>
    </source>
</evidence>
<keyword evidence="6" id="KW-0812">Transmembrane</keyword>
<dbReference type="SUPFAM" id="SSF74653">
    <property type="entry name" value="TolA/TonB C-terminal domain"/>
    <property type="match status" value="1"/>
</dbReference>
<evidence type="ECO:0000256" key="1">
    <source>
        <dbReference type="ARBA" id="ARBA00004383"/>
    </source>
</evidence>
<dbReference type="GO" id="GO:0030288">
    <property type="term" value="C:outer membrane-bounded periplasmic space"/>
    <property type="evidence" value="ECO:0007669"/>
    <property type="project" value="InterPro"/>
</dbReference>
<evidence type="ECO:0000256" key="10">
    <source>
        <dbReference type="RuleBase" id="RU362123"/>
    </source>
</evidence>
<dbReference type="GO" id="GO:0055085">
    <property type="term" value="P:transmembrane transport"/>
    <property type="evidence" value="ECO:0007669"/>
    <property type="project" value="InterPro"/>
</dbReference>